<keyword evidence="3 4" id="KW-0949">S-adenosyl-L-methionine</keyword>
<dbReference type="Pfam" id="PF01938">
    <property type="entry name" value="TRAM"/>
    <property type="match status" value="1"/>
</dbReference>
<accession>A0ABN2VSF9</accession>
<feature type="region of interest" description="Disordered" evidence="5">
    <location>
        <begin position="1"/>
        <end position="82"/>
    </location>
</feature>
<evidence type="ECO:0000259" key="6">
    <source>
        <dbReference type="PROSITE" id="PS50926"/>
    </source>
</evidence>
<dbReference type="PROSITE" id="PS50926">
    <property type="entry name" value="TRAM"/>
    <property type="match status" value="1"/>
</dbReference>
<evidence type="ECO:0000256" key="2">
    <source>
        <dbReference type="ARBA" id="ARBA00022679"/>
    </source>
</evidence>
<comment type="caution">
    <text evidence="7">The sequence shown here is derived from an EMBL/GenBank/DDBJ whole genome shotgun (WGS) entry which is preliminary data.</text>
</comment>
<dbReference type="PANTHER" id="PTHR11061:SF30">
    <property type="entry name" value="TRNA (URACIL(54)-C(5))-METHYLTRANSFERASE"/>
    <property type="match status" value="1"/>
</dbReference>
<dbReference type="InterPro" id="IPR010280">
    <property type="entry name" value="U5_MeTrfase_fam"/>
</dbReference>
<dbReference type="RefSeq" id="WP_425559433.1">
    <property type="nucleotide sequence ID" value="NZ_BAAAQN010000113.1"/>
</dbReference>
<reference evidence="7 8" key="1">
    <citation type="journal article" date="2019" name="Int. J. Syst. Evol. Microbiol.">
        <title>The Global Catalogue of Microorganisms (GCM) 10K type strain sequencing project: providing services to taxonomists for standard genome sequencing and annotation.</title>
        <authorList>
            <consortium name="The Broad Institute Genomics Platform"/>
            <consortium name="The Broad Institute Genome Sequencing Center for Infectious Disease"/>
            <person name="Wu L."/>
            <person name="Ma J."/>
        </authorList>
    </citation>
    <scope>NUCLEOTIDE SEQUENCE [LARGE SCALE GENOMIC DNA]</scope>
    <source>
        <strain evidence="7 8">JCM 16014</strain>
    </source>
</reference>
<sequence length="506" mass="54848">MNRPAARRSPSEADSGRRTAAQNGREERPGGDGSRDGSRAGRGRPERPERPQSPSERPDRSRSRRDRPERAGDAVGTRIEVEVGPPGHGGFCVARHEGRAVFVRHALPGERVVAVVTEGDAKDSFWRADAVEVLAASEDRVEPPCEYAGPGRCGGCDWQHVAYEAQLRLKGQVVEEQLRRLAKLDREVVVEEVGSPFGWRTRVQFAVDADGQLGFRKHRSHEVVPVEECAIASAGVDEVGALQRDWPGMETVEVIAATGSADRALVVTPHRGEQMPYVDADVKVSVLRGVSRNTHISGVQRIHGRPYVREVAEGRTWRVSGSGFWQVHPAAPDVLTEAVLDFLEPAAGEVALDLYCGVGLFAVPLAEAVGEDGAVLAVELDRQAIKDAAHNLGFEEDVEESAEFPWVDLVEGSVDEVLADDGYVPDQADVVVLDPPRAGAGREVCARIAALAPRAVAYVACDPAALARDVAYFADAGYELIDLRAFDLFPMTRHVECVALLEPVQR</sequence>
<dbReference type="InterPro" id="IPR029063">
    <property type="entry name" value="SAM-dependent_MTases_sf"/>
</dbReference>
<dbReference type="InterPro" id="IPR030391">
    <property type="entry name" value="MeTrfase_TrmA_CS"/>
</dbReference>
<dbReference type="SUPFAM" id="SSF50249">
    <property type="entry name" value="Nucleic acid-binding proteins"/>
    <property type="match status" value="1"/>
</dbReference>
<dbReference type="EMBL" id="BAAAQN010000113">
    <property type="protein sequence ID" value="GAA2066696.1"/>
    <property type="molecule type" value="Genomic_DNA"/>
</dbReference>
<keyword evidence="8" id="KW-1185">Reference proteome</keyword>
<keyword evidence="2 4" id="KW-0808">Transferase</keyword>
<feature type="binding site" evidence="4">
    <location>
        <position position="434"/>
    </location>
    <ligand>
        <name>S-adenosyl-L-methionine</name>
        <dbReference type="ChEBI" id="CHEBI:59789"/>
    </ligand>
</feature>
<gene>
    <name evidence="7" type="ORF">GCM10009839_93140</name>
</gene>
<dbReference type="InterPro" id="IPR012340">
    <property type="entry name" value="NA-bd_OB-fold"/>
</dbReference>
<dbReference type="Gene3D" id="2.40.50.1070">
    <property type="match status" value="1"/>
</dbReference>
<dbReference type="PROSITE" id="PS51687">
    <property type="entry name" value="SAM_MT_RNA_M5U"/>
    <property type="match status" value="1"/>
</dbReference>
<dbReference type="Pfam" id="PF05958">
    <property type="entry name" value="tRNA_U5-meth_tr"/>
    <property type="match status" value="1"/>
</dbReference>
<dbReference type="PANTHER" id="PTHR11061">
    <property type="entry name" value="RNA M5U METHYLTRANSFERASE"/>
    <property type="match status" value="1"/>
</dbReference>
<feature type="active site" description="Nucleophile" evidence="4">
    <location>
        <position position="461"/>
    </location>
</feature>
<proteinExistence type="inferred from homology"/>
<feature type="compositionally biased region" description="Basic and acidic residues" evidence="5">
    <location>
        <begin position="24"/>
        <end position="72"/>
    </location>
</feature>
<evidence type="ECO:0000256" key="3">
    <source>
        <dbReference type="ARBA" id="ARBA00022691"/>
    </source>
</evidence>
<dbReference type="PROSITE" id="PS01231">
    <property type="entry name" value="TRMA_2"/>
    <property type="match status" value="1"/>
</dbReference>
<evidence type="ECO:0000256" key="1">
    <source>
        <dbReference type="ARBA" id="ARBA00022603"/>
    </source>
</evidence>
<evidence type="ECO:0000256" key="4">
    <source>
        <dbReference type="PROSITE-ProRule" id="PRU01024"/>
    </source>
</evidence>
<evidence type="ECO:0000256" key="5">
    <source>
        <dbReference type="SAM" id="MobiDB-lite"/>
    </source>
</evidence>
<dbReference type="InterPro" id="IPR002792">
    <property type="entry name" value="TRAM_dom"/>
</dbReference>
<feature type="binding site" evidence="4">
    <location>
        <position position="326"/>
    </location>
    <ligand>
        <name>S-adenosyl-L-methionine</name>
        <dbReference type="ChEBI" id="CHEBI:59789"/>
    </ligand>
</feature>
<dbReference type="SUPFAM" id="SSF53335">
    <property type="entry name" value="S-adenosyl-L-methionine-dependent methyltransferases"/>
    <property type="match status" value="1"/>
</dbReference>
<dbReference type="Gene3D" id="3.40.50.150">
    <property type="entry name" value="Vaccinia Virus protein VP39"/>
    <property type="match status" value="1"/>
</dbReference>
<evidence type="ECO:0000313" key="8">
    <source>
        <dbReference type="Proteomes" id="UP001500751"/>
    </source>
</evidence>
<keyword evidence="1 4" id="KW-0489">Methyltransferase</keyword>
<protein>
    <submittedName>
        <fullName evidence="7">Class I SAM-dependent RNA methyltransferase</fullName>
    </submittedName>
</protein>
<organism evidence="7 8">
    <name type="scientific">Catenulispora yoronensis</name>
    <dbReference type="NCBI Taxonomy" id="450799"/>
    <lineage>
        <taxon>Bacteria</taxon>
        <taxon>Bacillati</taxon>
        <taxon>Actinomycetota</taxon>
        <taxon>Actinomycetes</taxon>
        <taxon>Catenulisporales</taxon>
        <taxon>Catenulisporaceae</taxon>
        <taxon>Catenulispora</taxon>
    </lineage>
</organism>
<dbReference type="Gene3D" id="2.40.50.140">
    <property type="entry name" value="Nucleic acid-binding proteins"/>
    <property type="match status" value="1"/>
</dbReference>
<dbReference type="GO" id="GO:0032259">
    <property type="term" value="P:methylation"/>
    <property type="evidence" value="ECO:0007669"/>
    <property type="project" value="UniProtKB-KW"/>
</dbReference>
<dbReference type="CDD" id="cd02440">
    <property type="entry name" value="AdoMet_MTases"/>
    <property type="match status" value="1"/>
</dbReference>
<dbReference type="GO" id="GO:0008168">
    <property type="term" value="F:methyltransferase activity"/>
    <property type="evidence" value="ECO:0007669"/>
    <property type="project" value="UniProtKB-KW"/>
</dbReference>
<dbReference type="Proteomes" id="UP001500751">
    <property type="component" value="Unassembled WGS sequence"/>
</dbReference>
<feature type="domain" description="TRAM" evidence="6">
    <location>
        <begin position="72"/>
        <end position="132"/>
    </location>
</feature>
<comment type="similarity">
    <text evidence="4">Belongs to the class I-like SAM-binding methyltransferase superfamily. RNA M5U methyltransferase family.</text>
</comment>
<feature type="binding site" evidence="4">
    <location>
        <position position="379"/>
    </location>
    <ligand>
        <name>S-adenosyl-L-methionine</name>
        <dbReference type="ChEBI" id="CHEBI:59789"/>
    </ligand>
</feature>
<feature type="binding site" evidence="4">
    <location>
        <position position="355"/>
    </location>
    <ligand>
        <name>S-adenosyl-L-methionine</name>
        <dbReference type="ChEBI" id="CHEBI:59789"/>
    </ligand>
</feature>
<name>A0ABN2VSF9_9ACTN</name>
<evidence type="ECO:0000313" key="7">
    <source>
        <dbReference type="EMBL" id="GAA2066696.1"/>
    </source>
</evidence>